<dbReference type="SUPFAM" id="SSF50692">
    <property type="entry name" value="ADC-like"/>
    <property type="match status" value="1"/>
</dbReference>
<evidence type="ECO:0000256" key="1">
    <source>
        <dbReference type="ARBA" id="ARBA00001942"/>
    </source>
</evidence>
<organism evidence="14 15">
    <name type="scientific">Cupriavidus nantongensis</name>
    <dbReference type="NCBI Taxonomy" id="1796606"/>
    <lineage>
        <taxon>Bacteria</taxon>
        <taxon>Pseudomonadati</taxon>
        <taxon>Pseudomonadota</taxon>
        <taxon>Betaproteobacteria</taxon>
        <taxon>Burkholderiales</taxon>
        <taxon>Burkholderiaceae</taxon>
        <taxon>Cupriavidus</taxon>
    </lineage>
</organism>
<dbReference type="KEGG" id="cnan:A2G96_18420"/>
<keyword evidence="5" id="KW-0004">4Fe-4S</keyword>
<dbReference type="CDD" id="cd02792">
    <property type="entry name" value="MopB_CT_Formate-Dh-Na-like"/>
    <property type="match status" value="1"/>
</dbReference>
<evidence type="ECO:0000256" key="9">
    <source>
        <dbReference type="ARBA" id="ARBA00023002"/>
    </source>
</evidence>
<comment type="subcellular location">
    <subcellularLocation>
        <location evidence="3">Cell envelope</location>
    </subcellularLocation>
</comment>
<keyword evidence="8" id="KW-0732">Signal</keyword>
<dbReference type="InterPro" id="IPR006657">
    <property type="entry name" value="MoPterin_dinucl-bd_dom"/>
</dbReference>
<protein>
    <submittedName>
        <fullName evidence="14">Formate dehydrogenase</fullName>
    </submittedName>
</protein>
<dbReference type="FunFam" id="3.40.228.10:FF:000002">
    <property type="entry name" value="Formate dehydrogenase subunit alpha"/>
    <property type="match status" value="1"/>
</dbReference>
<keyword evidence="6" id="KW-0500">Molybdenum</keyword>
<dbReference type="GO" id="GO:0030151">
    <property type="term" value="F:molybdenum ion binding"/>
    <property type="evidence" value="ECO:0007669"/>
    <property type="project" value="TreeGrafter"/>
</dbReference>
<comment type="similarity">
    <text evidence="4">Belongs to the prokaryotic molybdopterin-containing oxidoreductase family.</text>
</comment>
<reference evidence="14 15" key="1">
    <citation type="submission" date="2016-03" db="EMBL/GenBank/DDBJ databases">
        <title>Complete genome sequence of a novel chlorpyrifos degrading bacterium, Cupriavidus nantongensis sp. X1.</title>
        <authorList>
            <person name="Fang L."/>
        </authorList>
    </citation>
    <scope>NUCLEOTIDE SEQUENCE [LARGE SCALE GENOMIC DNA]</scope>
    <source>
        <strain evidence="14 15">X1</strain>
    </source>
</reference>
<sequence length="1015" mass="112335">MILTRKRAAQGASARLADGLAHRSDSGPEAAGASSGRLSQRLAASLAGAMPTMDRRGFLKRSGIGVGAGLAAGQLTLLRKADAADDKKGAAGDGKTGIVVRRTVCGHCSVGCAVDAVVQNGVWIRQEPVFDSPLNMGAHCAKGAALREHGHGEYRLKYPMKLVNGKYQRIGWDQALDEITAKMKEIRQQSGPDSMFFVGSSKHSNEQSYLLRKWVSFFGTNNTDHQARICHSTTVAGVANTWGYGAMTNSYNDMQNSKAALYIGSNAAEAHPVSMLHLLHAKENGCKVIVVDPRFTRTAAKAHHYVRIRSGTDIPFLFGVLYHIFKNGWEDQKYLNDRVYGMDKVKEEVLAKWTPDKVEEVTGVPEAQVYLVAETMAKNRPSTLVWCMGQTQHTIGNAMVRASCIVQLALGNIGVSGGGANIFRGHDNVQGATDVGPNPDSLPGYYGLATGAWKHYAAVWGVDYEWIKKQFVSQAMMEKSGTTVSRWIDIVTEKNELIDQDNNVRGVFFWGHAPNSQTRGLEMKKALDKLDLLVVVDPYPSATAAMANMPPAEGDKVNPNRAVYLLPAATQFETSGSCTASNRSLQWREKVIEPLFESMPDHTLMQAFADKLGFGKELSKNYKMIEVKRAGRTWMEPEPESILREINASNWTIGYTGQSPERLKSHMRNMQMFDVKTLRCKSGKDPVTGYDLTGDYFGLPWPCYGTPELKHPGSPNLYDTTKHVMDGGGNFRANFGVERDGVNLLAEDGSHSLGAEITTGYPEFDHVLLKKLGWWDDLTDAEKAKAEGKNWKTDLSGGIQRVVLKNHGCHPFGNAKARAVVWNFPDPIPQHREPLYSTRPDMVAKYPTHDDKMAFWRLPTLYKSVQQRNLENKVAEKFPIILTSGRLVEYEGGGEETRSNPWLAELQQENFVEINPRAASDRGIRNGDYCWVKTPTGARLKVRALVTERVGPDTAFVPFHFSGWWQGKDLKDYYPEGAMPVVRGEAVNTATTYGYDSVTMMQETKTTICQIERFA</sequence>
<name>A0A142JN97_9BURK</name>
<keyword evidence="15" id="KW-1185">Reference proteome</keyword>
<dbReference type="SUPFAM" id="SSF53706">
    <property type="entry name" value="Formate dehydrogenase/DMSO reductase, domains 1-3"/>
    <property type="match status" value="1"/>
</dbReference>
<keyword evidence="9" id="KW-0560">Oxidoreductase</keyword>
<gene>
    <name evidence="14" type="ORF">A2G96_18420</name>
</gene>
<dbReference type="Pfam" id="PF04879">
    <property type="entry name" value="Molybdop_Fe4S4"/>
    <property type="match status" value="1"/>
</dbReference>
<comment type="cofactor">
    <cofactor evidence="1">
        <name>Mo-bis(molybdopterin guanine dinucleotide)</name>
        <dbReference type="ChEBI" id="CHEBI:60539"/>
    </cofactor>
</comment>
<dbReference type="InterPro" id="IPR009010">
    <property type="entry name" value="Asp_de-COase-like_dom_sf"/>
</dbReference>
<dbReference type="OrthoDB" id="9810782at2"/>
<evidence type="ECO:0000256" key="11">
    <source>
        <dbReference type="ARBA" id="ARBA00023014"/>
    </source>
</evidence>
<dbReference type="InterPro" id="IPR006311">
    <property type="entry name" value="TAT_signal"/>
</dbReference>
<proteinExistence type="inferred from homology"/>
<dbReference type="Gene3D" id="3.40.228.10">
    <property type="entry name" value="Dimethylsulfoxide Reductase, domain 2"/>
    <property type="match status" value="1"/>
</dbReference>
<dbReference type="PROSITE" id="PS51318">
    <property type="entry name" value="TAT"/>
    <property type="match status" value="1"/>
</dbReference>
<dbReference type="GO" id="GO:0009055">
    <property type="term" value="F:electron transfer activity"/>
    <property type="evidence" value="ECO:0007669"/>
    <property type="project" value="TreeGrafter"/>
</dbReference>
<evidence type="ECO:0000259" key="13">
    <source>
        <dbReference type="PROSITE" id="PS51669"/>
    </source>
</evidence>
<keyword evidence="7" id="KW-0479">Metal-binding</keyword>
<dbReference type="EMBL" id="CP014844">
    <property type="protein sequence ID" value="AMR79559.1"/>
    <property type="molecule type" value="Genomic_DNA"/>
</dbReference>
<dbReference type="Pfam" id="PF01568">
    <property type="entry name" value="Molydop_binding"/>
    <property type="match status" value="1"/>
</dbReference>
<dbReference type="PROSITE" id="PS00551">
    <property type="entry name" value="MOLYBDOPTERIN_PROK_1"/>
    <property type="match status" value="1"/>
</dbReference>
<evidence type="ECO:0000256" key="6">
    <source>
        <dbReference type="ARBA" id="ARBA00022505"/>
    </source>
</evidence>
<evidence type="ECO:0000256" key="4">
    <source>
        <dbReference type="ARBA" id="ARBA00010312"/>
    </source>
</evidence>
<evidence type="ECO:0000256" key="2">
    <source>
        <dbReference type="ARBA" id="ARBA00001966"/>
    </source>
</evidence>
<evidence type="ECO:0000256" key="8">
    <source>
        <dbReference type="ARBA" id="ARBA00022729"/>
    </source>
</evidence>
<dbReference type="GO" id="GO:0016491">
    <property type="term" value="F:oxidoreductase activity"/>
    <property type="evidence" value="ECO:0007669"/>
    <property type="project" value="UniProtKB-KW"/>
</dbReference>
<dbReference type="InterPro" id="IPR027467">
    <property type="entry name" value="MopterinOxRdtase_cofactor_BS"/>
</dbReference>
<evidence type="ECO:0000313" key="15">
    <source>
        <dbReference type="Proteomes" id="UP000075238"/>
    </source>
</evidence>
<dbReference type="STRING" id="1796606.A2G96_18420"/>
<dbReference type="Proteomes" id="UP000075238">
    <property type="component" value="Chromosome 1"/>
</dbReference>
<dbReference type="Gene3D" id="2.20.25.90">
    <property type="entry name" value="ADC-like domains"/>
    <property type="match status" value="1"/>
</dbReference>
<dbReference type="PANTHER" id="PTHR43598">
    <property type="entry name" value="TUNGSTEN-CONTAINING FORMYLMETHANOFURAN DEHYDROGENASE 2 SUBUNIT B"/>
    <property type="match status" value="1"/>
</dbReference>
<feature type="domain" description="4Fe-4S Mo/W bis-MGD-type" evidence="13">
    <location>
        <begin position="98"/>
        <end position="154"/>
    </location>
</feature>
<evidence type="ECO:0000313" key="14">
    <source>
        <dbReference type="EMBL" id="AMR79559.1"/>
    </source>
</evidence>
<evidence type="ECO:0000256" key="5">
    <source>
        <dbReference type="ARBA" id="ARBA00022485"/>
    </source>
</evidence>
<dbReference type="Gene3D" id="2.40.40.20">
    <property type="match status" value="1"/>
</dbReference>
<dbReference type="SMART" id="SM00926">
    <property type="entry name" value="Molybdop_Fe4S4"/>
    <property type="match status" value="1"/>
</dbReference>
<dbReference type="RefSeq" id="WP_062801519.1">
    <property type="nucleotide sequence ID" value="NZ_CP014844.1"/>
</dbReference>
<evidence type="ECO:0000256" key="7">
    <source>
        <dbReference type="ARBA" id="ARBA00022723"/>
    </source>
</evidence>
<dbReference type="GO" id="GO:0009061">
    <property type="term" value="P:anaerobic respiration"/>
    <property type="evidence" value="ECO:0007669"/>
    <property type="project" value="TreeGrafter"/>
</dbReference>
<dbReference type="InterPro" id="IPR019546">
    <property type="entry name" value="TAT_signal_bac_arc"/>
</dbReference>
<dbReference type="GO" id="GO:0043546">
    <property type="term" value="F:molybdopterin cofactor binding"/>
    <property type="evidence" value="ECO:0007669"/>
    <property type="project" value="InterPro"/>
</dbReference>
<comment type="cofactor">
    <cofactor evidence="2">
        <name>[4Fe-4S] cluster</name>
        <dbReference type="ChEBI" id="CHEBI:49883"/>
    </cofactor>
</comment>
<dbReference type="Gene3D" id="3.40.50.740">
    <property type="match status" value="1"/>
</dbReference>
<dbReference type="GO" id="GO:0051539">
    <property type="term" value="F:4 iron, 4 sulfur cluster binding"/>
    <property type="evidence" value="ECO:0007669"/>
    <property type="project" value="UniProtKB-KW"/>
</dbReference>
<keyword evidence="11" id="KW-0411">Iron-sulfur</keyword>
<dbReference type="FunFam" id="2.20.25.90:FF:000006">
    <property type="entry name" value="Formate dehydrogenase alpha subunit"/>
    <property type="match status" value="1"/>
</dbReference>
<accession>A0A142JN97</accession>
<dbReference type="PIRSF" id="PIRSF036643">
    <property type="entry name" value="FDH_alpha"/>
    <property type="match status" value="1"/>
</dbReference>
<dbReference type="PROSITE" id="PS51669">
    <property type="entry name" value="4FE4S_MOW_BIS_MGD"/>
    <property type="match status" value="1"/>
</dbReference>
<evidence type="ECO:0000256" key="3">
    <source>
        <dbReference type="ARBA" id="ARBA00004196"/>
    </source>
</evidence>
<dbReference type="NCBIfam" id="TIGR01409">
    <property type="entry name" value="TAT_signal_seq"/>
    <property type="match status" value="1"/>
</dbReference>
<dbReference type="InterPro" id="IPR006963">
    <property type="entry name" value="Mopterin_OxRdtase_4Fe-4S_dom"/>
</dbReference>
<keyword evidence="10" id="KW-0408">Iron</keyword>
<dbReference type="PANTHER" id="PTHR43598:SF1">
    <property type="entry name" value="FORMATE DEHYDROGENASE-O MAJOR SUBUNIT"/>
    <property type="match status" value="1"/>
</dbReference>
<dbReference type="FunFam" id="2.40.40.20:FF:000013">
    <property type="entry name" value="Dimethyl sulfoxide reductase subunit A"/>
    <property type="match status" value="1"/>
</dbReference>
<feature type="region of interest" description="Disordered" evidence="12">
    <location>
        <begin position="14"/>
        <end position="36"/>
    </location>
</feature>
<dbReference type="CDD" id="cd02752">
    <property type="entry name" value="MopB_Formate-Dh-Na-like"/>
    <property type="match status" value="1"/>
</dbReference>
<evidence type="ECO:0000256" key="10">
    <source>
        <dbReference type="ARBA" id="ARBA00023004"/>
    </source>
</evidence>
<dbReference type="InterPro" id="IPR006656">
    <property type="entry name" value="Mopterin_OxRdtase"/>
</dbReference>
<dbReference type="GO" id="GO:0030313">
    <property type="term" value="C:cell envelope"/>
    <property type="evidence" value="ECO:0007669"/>
    <property type="project" value="UniProtKB-SubCell"/>
</dbReference>
<dbReference type="Pfam" id="PF00384">
    <property type="entry name" value="Molybdopterin"/>
    <property type="match status" value="1"/>
</dbReference>
<evidence type="ECO:0000256" key="12">
    <source>
        <dbReference type="SAM" id="MobiDB-lite"/>
    </source>
</evidence>
<dbReference type="AlphaFoldDB" id="A0A142JN97"/>